<organism evidence="5 6">
    <name type="scientific">Virgibacillus dokdonensis</name>
    <dbReference type="NCBI Taxonomy" id="302167"/>
    <lineage>
        <taxon>Bacteria</taxon>
        <taxon>Bacillati</taxon>
        <taxon>Bacillota</taxon>
        <taxon>Bacilli</taxon>
        <taxon>Bacillales</taxon>
        <taxon>Bacillaceae</taxon>
        <taxon>Virgibacillus</taxon>
    </lineage>
</organism>
<reference evidence="5 6" key="1">
    <citation type="submission" date="2024-01" db="EMBL/GenBank/DDBJ databases">
        <title>Survival strategy associated with biotechnological potential of Virgibacillus dokdonensis T4.6 isolated from salt-fermented shrimp paste.</title>
        <authorList>
            <person name="Doan T.V."/>
            <person name="Quach N.T."/>
            <person name="Phi Q.-T."/>
        </authorList>
    </citation>
    <scope>NUCLEOTIDE SEQUENCE [LARGE SCALE GENOMIC DNA]</scope>
    <source>
        <strain evidence="5 6">T4.6</strain>
    </source>
</reference>
<keyword evidence="1" id="KW-0285">Flavoprotein</keyword>
<accession>A0ABU7VJJ2</accession>
<keyword evidence="2" id="KW-0288">FMN</keyword>
<keyword evidence="3 5" id="KW-0560">Oxidoreductase</keyword>
<dbReference type="InterPro" id="IPR029039">
    <property type="entry name" value="Flavoprotein-like_sf"/>
</dbReference>
<keyword evidence="6" id="KW-1185">Reference proteome</keyword>
<dbReference type="RefSeq" id="WP_331805946.1">
    <property type="nucleotide sequence ID" value="NZ_JAZHPM010000041.1"/>
</dbReference>
<dbReference type="PANTHER" id="PTHR43408">
    <property type="entry name" value="FMN REDUCTASE (NADPH)"/>
    <property type="match status" value="1"/>
</dbReference>
<gene>
    <name evidence="5" type="ORF">V2W34_17530</name>
</gene>
<dbReference type="EMBL" id="JAZHPM010000041">
    <property type="protein sequence ID" value="MEF2293795.1"/>
    <property type="molecule type" value="Genomic_DNA"/>
</dbReference>
<dbReference type="Gene3D" id="3.40.50.360">
    <property type="match status" value="1"/>
</dbReference>
<dbReference type="InterPro" id="IPR051814">
    <property type="entry name" value="NAD(P)H-dep_FMN_reductase"/>
</dbReference>
<feature type="domain" description="NADPH-dependent FMN reductase-like" evidence="4">
    <location>
        <begin position="3"/>
        <end position="143"/>
    </location>
</feature>
<name>A0ABU7VJJ2_9BACI</name>
<dbReference type="Proteomes" id="UP001356080">
    <property type="component" value="Unassembled WGS sequence"/>
</dbReference>
<proteinExistence type="predicted"/>
<evidence type="ECO:0000259" key="4">
    <source>
        <dbReference type="Pfam" id="PF03358"/>
    </source>
</evidence>
<evidence type="ECO:0000256" key="3">
    <source>
        <dbReference type="ARBA" id="ARBA00023002"/>
    </source>
</evidence>
<dbReference type="InterPro" id="IPR005025">
    <property type="entry name" value="FMN_Rdtase-like_dom"/>
</dbReference>
<sequence>MTTIILINGSLNPSSNTKKIINLMNNILVKQGYSSKVINVGDLELPLFNPNTNNNAIISELIEDLKQAKGFIIGSPEYHGGYSGALKNFIDYLNSDIFINKPIGLVVLTGGIKSGINTLNSLRIVLRSMQSLVIPQQVAISEKEFIDNNLPLQSKQRILSVIQGLTMYINLINKKHQEITY</sequence>
<dbReference type="Pfam" id="PF03358">
    <property type="entry name" value="FMN_red"/>
    <property type="match status" value="1"/>
</dbReference>
<dbReference type="PANTHER" id="PTHR43408:SF2">
    <property type="entry name" value="FMN REDUCTASE (NADPH)"/>
    <property type="match status" value="1"/>
</dbReference>
<evidence type="ECO:0000313" key="5">
    <source>
        <dbReference type="EMBL" id="MEF2293795.1"/>
    </source>
</evidence>
<evidence type="ECO:0000313" key="6">
    <source>
        <dbReference type="Proteomes" id="UP001356080"/>
    </source>
</evidence>
<evidence type="ECO:0000256" key="2">
    <source>
        <dbReference type="ARBA" id="ARBA00022643"/>
    </source>
</evidence>
<dbReference type="EC" id="1.-.-.-" evidence="5"/>
<dbReference type="GO" id="GO:0016491">
    <property type="term" value="F:oxidoreductase activity"/>
    <property type="evidence" value="ECO:0007669"/>
    <property type="project" value="UniProtKB-KW"/>
</dbReference>
<comment type="caution">
    <text evidence="5">The sequence shown here is derived from an EMBL/GenBank/DDBJ whole genome shotgun (WGS) entry which is preliminary data.</text>
</comment>
<protein>
    <submittedName>
        <fullName evidence="5">NAD(P)H-dependent oxidoreductase</fullName>
        <ecNumber evidence="5">1.-.-.-</ecNumber>
    </submittedName>
</protein>
<dbReference type="SUPFAM" id="SSF52218">
    <property type="entry name" value="Flavoproteins"/>
    <property type="match status" value="1"/>
</dbReference>
<evidence type="ECO:0000256" key="1">
    <source>
        <dbReference type="ARBA" id="ARBA00022630"/>
    </source>
</evidence>